<comment type="caution">
    <text evidence="1">The sequence shown here is derived from an EMBL/GenBank/DDBJ whole genome shotgun (WGS) entry which is preliminary data.</text>
</comment>
<name>A0ABW4D3I6_9LACO</name>
<protein>
    <recommendedName>
        <fullName evidence="3">Type II toxin-antitoxin system Phd/YefM family antitoxin</fullName>
    </recommendedName>
</protein>
<keyword evidence="2" id="KW-1185">Reference proteome</keyword>
<dbReference type="EMBL" id="JBHTOD010000002">
    <property type="protein sequence ID" value="MFD1454513.1"/>
    <property type="molecule type" value="Genomic_DNA"/>
</dbReference>
<evidence type="ECO:0008006" key="3">
    <source>
        <dbReference type="Google" id="ProtNLM"/>
    </source>
</evidence>
<gene>
    <name evidence="1" type="ORF">ACFQ44_02310</name>
</gene>
<evidence type="ECO:0000313" key="2">
    <source>
        <dbReference type="Proteomes" id="UP001597189"/>
    </source>
</evidence>
<evidence type="ECO:0000313" key="1">
    <source>
        <dbReference type="EMBL" id="MFD1454513.1"/>
    </source>
</evidence>
<accession>A0ABW4D3I6</accession>
<reference evidence="2" key="1">
    <citation type="journal article" date="2019" name="Int. J. Syst. Evol. Microbiol.">
        <title>The Global Catalogue of Microorganisms (GCM) 10K type strain sequencing project: providing services to taxonomists for standard genome sequencing and annotation.</title>
        <authorList>
            <consortium name="The Broad Institute Genomics Platform"/>
            <consortium name="The Broad Institute Genome Sequencing Center for Infectious Disease"/>
            <person name="Wu L."/>
            <person name="Ma J."/>
        </authorList>
    </citation>
    <scope>NUCLEOTIDE SEQUENCE [LARGE SCALE GENOMIC DNA]</scope>
    <source>
        <strain evidence="2">CCM 8979</strain>
    </source>
</reference>
<organism evidence="1 2">
    <name type="scientific">Levilactobacillus lanxiensis</name>
    <dbReference type="NCBI Taxonomy" id="2799568"/>
    <lineage>
        <taxon>Bacteria</taxon>
        <taxon>Bacillati</taxon>
        <taxon>Bacillota</taxon>
        <taxon>Bacilli</taxon>
        <taxon>Lactobacillales</taxon>
        <taxon>Lactobacillaceae</taxon>
        <taxon>Levilactobacillus</taxon>
    </lineage>
</organism>
<proteinExistence type="predicted"/>
<dbReference type="RefSeq" id="WP_203643533.1">
    <property type="nucleotide sequence ID" value="NZ_BOLN01000002.1"/>
</dbReference>
<sequence>MKNMNTENNSNLNQFIQQAALEHHPVTVHATDTDATAILVNQEDWATAQAIIRASIGRDVPYLMA</sequence>
<dbReference type="Proteomes" id="UP001597189">
    <property type="component" value="Unassembled WGS sequence"/>
</dbReference>